<protein>
    <submittedName>
        <fullName evidence="2">Uncharacterized protein</fullName>
    </submittedName>
</protein>
<gene>
    <name evidence="2" type="ORF">H4R34_001452</name>
</gene>
<proteinExistence type="predicted"/>
<sequence>MTSLIHYMNSFLTRYTPPPTPVQADLGQDRIALHHPSPQATKPGPRTALDQLRLLASLSGDTVAHSPTSPHGPSVQSKSAYYDQTFKPCPSTGEVTLASTPRLTTVNRHSFLPTAVVIDHQPLACQVIPGTIYAQGQTLSSVEMTAPATLPLPLAAAQAHCPQWPARTASVTDDHHATQRQGDPYGHAEGSRATSGDVPYPSASPTSFGRLAGLSAPRVLDTAGGSGTAVAIQEPSSFERMPVLRSADHYAPRPFIRAETPAPMYSYGSPAGFGLHTPRSRLLCFPVQDIDSTATGYVSFGLLPTEQEGSPSTLKTASLDLAQDGSQEATQGGQPLYLNIFNIHGRLPDQDIAARLSLDLTKSPCTYDPNDYRVW</sequence>
<name>A0A9W8B655_9FUNG</name>
<dbReference type="Proteomes" id="UP001151582">
    <property type="component" value="Unassembled WGS sequence"/>
</dbReference>
<accession>A0A9W8B655</accession>
<dbReference type="AlphaFoldDB" id="A0A9W8B655"/>
<organism evidence="2 3">
    <name type="scientific">Dimargaris verticillata</name>
    <dbReference type="NCBI Taxonomy" id="2761393"/>
    <lineage>
        <taxon>Eukaryota</taxon>
        <taxon>Fungi</taxon>
        <taxon>Fungi incertae sedis</taxon>
        <taxon>Zoopagomycota</taxon>
        <taxon>Kickxellomycotina</taxon>
        <taxon>Dimargaritomycetes</taxon>
        <taxon>Dimargaritales</taxon>
        <taxon>Dimargaritaceae</taxon>
        <taxon>Dimargaris</taxon>
    </lineage>
</organism>
<feature type="region of interest" description="Disordered" evidence="1">
    <location>
        <begin position="167"/>
        <end position="204"/>
    </location>
</feature>
<evidence type="ECO:0000256" key="1">
    <source>
        <dbReference type="SAM" id="MobiDB-lite"/>
    </source>
</evidence>
<dbReference type="OrthoDB" id="5643423at2759"/>
<dbReference type="EMBL" id="JANBQB010000068">
    <property type="protein sequence ID" value="KAJ1983138.1"/>
    <property type="molecule type" value="Genomic_DNA"/>
</dbReference>
<keyword evidence="3" id="KW-1185">Reference proteome</keyword>
<evidence type="ECO:0000313" key="2">
    <source>
        <dbReference type="EMBL" id="KAJ1983138.1"/>
    </source>
</evidence>
<comment type="caution">
    <text evidence="2">The sequence shown here is derived from an EMBL/GenBank/DDBJ whole genome shotgun (WGS) entry which is preliminary data.</text>
</comment>
<evidence type="ECO:0000313" key="3">
    <source>
        <dbReference type="Proteomes" id="UP001151582"/>
    </source>
</evidence>
<reference evidence="2" key="1">
    <citation type="submission" date="2022-07" db="EMBL/GenBank/DDBJ databases">
        <title>Phylogenomic reconstructions and comparative analyses of Kickxellomycotina fungi.</title>
        <authorList>
            <person name="Reynolds N.K."/>
            <person name="Stajich J.E."/>
            <person name="Barry K."/>
            <person name="Grigoriev I.V."/>
            <person name="Crous P."/>
            <person name="Smith M.E."/>
        </authorList>
    </citation>
    <scope>NUCLEOTIDE SEQUENCE</scope>
    <source>
        <strain evidence="2">RSA 567</strain>
    </source>
</reference>